<dbReference type="GO" id="GO:0016050">
    <property type="term" value="P:vesicle organization"/>
    <property type="evidence" value="ECO:0007669"/>
    <property type="project" value="UniProtKB-ARBA"/>
</dbReference>
<evidence type="ECO:0000256" key="1">
    <source>
        <dbReference type="ARBA" id="ARBA00004141"/>
    </source>
</evidence>
<evidence type="ECO:0000259" key="9">
    <source>
        <dbReference type="PROSITE" id="PS50086"/>
    </source>
</evidence>
<dbReference type="SUPFAM" id="SSF47923">
    <property type="entry name" value="Ypt/Rab-GAP domain of gyp1p"/>
    <property type="match status" value="2"/>
</dbReference>
<dbReference type="PANTHER" id="PTHR20913:SF7">
    <property type="entry name" value="RE60063P"/>
    <property type="match status" value="1"/>
</dbReference>
<feature type="domain" description="Rab-GAP TBC" evidence="9">
    <location>
        <begin position="114"/>
        <end position="300"/>
    </location>
</feature>
<dbReference type="EMBL" id="JAODUO010000275">
    <property type="protein sequence ID" value="KAK2184234.1"/>
    <property type="molecule type" value="Genomic_DNA"/>
</dbReference>
<comment type="caution">
    <text evidence="10">The sequence shown here is derived from an EMBL/GenBank/DDBJ whole genome shotgun (WGS) entry which is preliminary data.</text>
</comment>
<evidence type="ECO:0000256" key="7">
    <source>
        <dbReference type="SAM" id="MobiDB-lite"/>
    </source>
</evidence>
<dbReference type="Proteomes" id="UP001209878">
    <property type="component" value="Unassembled WGS sequence"/>
</dbReference>
<evidence type="ECO:0000256" key="5">
    <source>
        <dbReference type="ARBA" id="ARBA00023136"/>
    </source>
</evidence>
<evidence type="ECO:0000256" key="6">
    <source>
        <dbReference type="ARBA" id="ARBA00067516"/>
    </source>
</evidence>
<keyword evidence="11" id="KW-1185">Reference proteome</keyword>
<evidence type="ECO:0000256" key="3">
    <source>
        <dbReference type="ARBA" id="ARBA00022692"/>
    </source>
</evidence>
<dbReference type="FunFam" id="1.10.472.80:FF:000024">
    <property type="entry name" value="TBC1 domain family member 20"/>
    <property type="match status" value="1"/>
</dbReference>
<dbReference type="AlphaFoldDB" id="A0AAD9UCG5"/>
<dbReference type="PROSITE" id="PS50086">
    <property type="entry name" value="TBC_RABGAP"/>
    <property type="match status" value="1"/>
</dbReference>
<sequence length="434" mass="49159">MTSRDSLSFPQSAAGDVDRVSTPGLGTEDQCSAQSDVAPRFCSGYEAIKHGNDCGMSPAKRKPTSLSTKSQTCSSPARDDFTKKKKIAAIHRALRTEPVDVLTLRQLCISRGGLLQDDLRKEAWAKLLFVDVNKIPSKPDIETLHGHADYNQVVLDVNRSLKRFPPGMETEVRLGLQDQLTDVIMWVLVSHPELHYYQGYHDICVTFLLVVGEDLTFALMDKLSVNHFRDFMDQNMNKTNHMLNYLYPIVGRASPQLQEFMIRSEVGTIFSLSWLITWYGHVLSEFPHIVRLYDFFIACHPLMPIYLAAAIVLYRESEVLATDCEMCMVHSLLSKIPLDLPLEQLITQAGDLYVQYPPDVLESEARMHYEIAQQKYEDNRKVVAAHRALNNSRGTRNANGLLVKLTVWSLTAALSAAVLAVFRSTPQWEWLWRS</sequence>
<feature type="transmembrane region" description="Helical" evidence="8">
    <location>
        <begin position="292"/>
        <end position="314"/>
    </location>
</feature>
<evidence type="ECO:0000256" key="8">
    <source>
        <dbReference type="SAM" id="Phobius"/>
    </source>
</evidence>
<proteinExistence type="predicted"/>
<comment type="subcellular location">
    <subcellularLocation>
        <location evidence="1">Membrane</location>
        <topology evidence="1">Multi-pass membrane protein</topology>
    </subcellularLocation>
</comment>
<name>A0AAD9UCG5_RIDPI</name>
<dbReference type="FunFam" id="1.10.8.1310:FF:000001">
    <property type="entry name" value="TBC1 domain family, member 20"/>
    <property type="match status" value="1"/>
</dbReference>
<dbReference type="PANTHER" id="PTHR20913">
    <property type="entry name" value="TBC1 DOMAIN FAMILY MEMBER 20/GTPASE"/>
    <property type="match status" value="1"/>
</dbReference>
<evidence type="ECO:0000313" key="10">
    <source>
        <dbReference type="EMBL" id="KAK2184234.1"/>
    </source>
</evidence>
<dbReference type="InterPro" id="IPR000195">
    <property type="entry name" value="Rab-GAP-TBC_dom"/>
</dbReference>
<keyword evidence="2" id="KW-0343">GTPase activation</keyword>
<keyword evidence="5 8" id="KW-0472">Membrane</keyword>
<accession>A0AAD9UCG5</accession>
<evidence type="ECO:0000256" key="2">
    <source>
        <dbReference type="ARBA" id="ARBA00022468"/>
    </source>
</evidence>
<dbReference type="SMART" id="SM00164">
    <property type="entry name" value="TBC"/>
    <property type="match status" value="1"/>
</dbReference>
<feature type="transmembrane region" description="Helical" evidence="8">
    <location>
        <begin position="401"/>
        <end position="422"/>
    </location>
</feature>
<dbReference type="Pfam" id="PF00566">
    <property type="entry name" value="RabGAP-TBC"/>
    <property type="match status" value="1"/>
</dbReference>
<keyword evidence="4 8" id="KW-1133">Transmembrane helix</keyword>
<feature type="compositionally biased region" description="Polar residues" evidence="7">
    <location>
        <begin position="64"/>
        <end position="75"/>
    </location>
</feature>
<reference evidence="10" key="1">
    <citation type="journal article" date="2023" name="Mol. Biol. Evol.">
        <title>Third-Generation Sequencing Reveals the Adaptive Role of the Epigenome in Three Deep-Sea Polychaetes.</title>
        <authorList>
            <person name="Perez M."/>
            <person name="Aroh O."/>
            <person name="Sun Y."/>
            <person name="Lan Y."/>
            <person name="Juniper S.K."/>
            <person name="Young C.R."/>
            <person name="Angers B."/>
            <person name="Qian P.Y."/>
        </authorList>
    </citation>
    <scope>NUCLEOTIDE SEQUENCE</scope>
    <source>
        <strain evidence="10">R07B-5</strain>
    </source>
</reference>
<keyword evidence="3 8" id="KW-0812">Transmembrane</keyword>
<dbReference type="Gene3D" id="1.10.472.80">
    <property type="entry name" value="Ypt/Rab-GAP domain of gyp1p, domain 3"/>
    <property type="match status" value="1"/>
</dbReference>
<feature type="compositionally biased region" description="Polar residues" evidence="7">
    <location>
        <begin position="1"/>
        <end position="11"/>
    </location>
</feature>
<dbReference type="InterPro" id="IPR035969">
    <property type="entry name" value="Rab-GAP_TBC_sf"/>
</dbReference>
<dbReference type="GO" id="GO:0007030">
    <property type="term" value="P:Golgi organization"/>
    <property type="evidence" value="ECO:0007669"/>
    <property type="project" value="UniProtKB-ARBA"/>
</dbReference>
<evidence type="ECO:0000313" key="11">
    <source>
        <dbReference type="Proteomes" id="UP001209878"/>
    </source>
</evidence>
<dbReference type="InterPro" id="IPR045913">
    <property type="entry name" value="TBC20/Gyp8-like"/>
</dbReference>
<gene>
    <name evidence="10" type="ORF">NP493_275g00020</name>
</gene>
<protein>
    <recommendedName>
        <fullName evidence="6">TBC1 domain family member 20</fullName>
    </recommendedName>
</protein>
<feature type="region of interest" description="Disordered" evidence="7">
    <location>
        <begin position="53"/>
        <end position="78"/>
    </location>
</feature>
<organism evidence="10 11">
    <name type="scientific">Ridgeia piscesae</name>
    <name type="common">Tubeworm</name>
    <dbReference type="NCBI Taxonomy" id="27915"/>
    <lineage>
        <taxon>Eukaryota</taxon>
        <taxon>Metazoa</taxon>
        <taxon>Spiralia</taxon>
        <taxon>Lophotrochozoa</taxon>
        <taxon>Annelida</taxon>
        <taxon>Polychaeta</taxon>
        <taxon>Sedentaria</taxon>
        <taxon>Canalipalpata</taxon>
        <taxon>Sabellida</taxon>
        <taxon>Siboglinidae</taxon>
        <taxon>Ridgeia</taxon>
    </lineage>
</organism>
<dbReference type="GO" id="GO:0006888">
    <property type="term" value="P:endoplasmic reticulum to Golgi vesicle-mediated transport"/>
    <property type="evidence" value="ECO:0007669"/>
    <property type="project" value="TreeGrafter"/>
</dbReference>
<dbReference type="GO" id="GO:0005096">
    <property type="term" value="F:GTPase activator activity"/>
    <property type="evidence" value="ECO:0007669"/>
    <property type="project" value="UniProtKB-KW"/>
</dbReference>
<dbReference type="GO" id="GO:0005789">
    <property type="term" value="C:endoplasmic reticulum membrane"/>
    <property type="evidence" value="ECO:0007669"/>
    <property type="project" value="TreeGrafter"/>
</dbReference>
<dbReference type="Gene3D" id="1.10.8.1310">
    <property type="match status" value="1"/>
</dbReference>
<feature type="region of interest" description="Disordered" evidence="7">
    <location>
        <begin position="1"/>
        <end position="35"/>
    </location>
</feature>
<evidence type="ECO:0000256" key="4">
    <source>
        <dbReference type="ARBA" id="ARBA00022989"/>
    </source>
</evidence>